<dbReference type="Pfam" id="PF14907">
    <property type="entry name" value="NTP_transf_5"/>
    <property type="match status" value="1"/>
</dbReference>
<dbReference type="Proteomes" id="UP001238603">
    <property type="component" value="Unassembled WGS sequence"/>
</dbReference>
<dbReference type="EMBL" id="JASVDS010000001">
    <property type="protein sequence ID" value="MDL5030462.1"/>
    <property type="molecule type" value="Genomic_DNA"/>
</dbReference>
<comment type="caution">
    <text evidence="1">The sequence shown here is derived from an EMBL/GenBank/DDBJ whole genome shotgun (WGS) entry which is preliminary data.</text>
</comment>
<gene>
    <name evidence="1" type="ORF">QRD43_00975</name>
</gene>
<keyword evidence="2" id="KW-1185">Reference proteome</keyword>
<accession>A0ABT7LDW0</accession>
<evidence type="ECO:0000313" key="1">
    <source>
        <dbReference type="EMBL" id="MDL5030462.1"/>
    </source>
</evidence>
<dbReference type="InterPro" id="IPR039498">
    <property type="entry name" value="NTP_transf_5"/>
</dbReference>
<sequence length="366" mass="40773">MTAPTMPLLRLLLEGTLPAGFEGRDWERLLGQARGGRLLGRLAWRLQAQGLMPQLPAQVRTALEASLRVLDRHRHEVRHELLAVREALQPLGQPVLLLKGAAYLLAELPPSRGRSFSDIDLLVPEGQLAAVESALMAHGWISEERQAYNQRYYRQWMHEIPPLRHVQRGSVLDVHHAIAPRSSRFHSPGDVLIADSLPIGASGFRRLQPVDLALHSALHLCLDGELDHAWRDLLDLHDLLGLLPGTDDEARAEALLARAAALKLLPVLAQALAPLCAVQPANALVHHLSRGLEVTLPGWQQQAPARWMCTALGLEADASAARRRRAATRLYWRAHLLRMPLHLLVPHLARKAWMGLRERFRTADPS</sequence>
<evidence type="ECO:0000313" key="2">
    <source>
        <dbReference type="Proteomes" id="UP001238603"/>
    </source>
</evidence>
<dbReference type="RefSeq" id="WP_285980598.1">
    <property type="nucleotide sequence ID" value="NZ_JASVDS010000001.1"/>
</dbReference>
<protein>
    <submittedName>
        <fullName evidence="1">Nucleotidyltransferase family protein</fullName>
    </submittedName>
</protein>
<name>A0ABT7LDW0_9BURK</name>
<organism evidence="1 2">
    <name type="scientific">Roseateles subflavus</name>
    <dbReference type="NCBI Taxonomy" id="3053353"/>
    <lineage>
        <taxon>Bacteria</taxon>
        <taxon>Pseudomonadati</taxon>
        <taxon>Pseudomonadota</taxon>
        <taxon>Betaproteobacteria</taxon>
        <taxon>Burkholderiales</taxon>
        <taxon>Sphaerotilaceae</taxon>
        <taxon>Roseateles</taxon>
    </lineage>
</organism>
<proteinExistence type="predicted"/>
<reference evidence="1 2" key="1">
    <citation type="submission" date="2023-06" db="EMBL/GenBank/DDBJ databases">
        <title>Pelomonas sp. APW6 16S ribosomal RNA gene genome sequencing and assembly.</title>
        <authorList>
            <person name="Woo H."/>
        </authorList>
    </citation>
    <scope>NUCLEOTIDE SEQUENCE [LARGE SCALE GENOMIC DNA]</scope>
    <source>
        <strain evidence="1 2">APW6</strain>
    </source>
</reference>